<dbReference type="AlphaFoldDB" id="A0ABC9VEU6"/>
<dbReference type="EMBL" id="AOTZ01000005">
    <property type="protein sequence ID" value="EZP76961.1"/>
    <property type="molecule type" value="Genomic_DNA"/>
</dbReference>
<organism evidence="1 2">
    <name type="scientific">Parageobacillus genomosp. 1</name>
    <dbReference type="NCBI Taxonomy" id="1295642"/>
    <lineage>
        <taxon>Bacteria</taxon>
        <taxon>Bacillati</taxon>
        <taxon>Bacillota</taxon>
        <taxon>Bacilli</taxon>
        <taxon>Bacillales</taxon>
        <taxon>Anoxybacillaceae</taxon>
        <taxon>Parageobacillus</taxon>
    </lineage>
</organism>
<name>A0ABC9VEU6_9BACL</name>
<evidence type="ECO:0000313" key="2">
    <source>
        <dbReference type="Proteomes" id="UP000023566"/>
    </source>
</evidence>
<dbReference type="RefSeq" id="WP_186003855.1">
    <property type="nucleotide sequence ID" value="NZ_CM002692.1"/>
</dbReference>
<evidence type="ECO:0000313" key="1">
    <source>
        <dbReference type="EMBL" id="EZP76961.1"/>
    </source>
</evidence>
<reference evidence="1 2" key="1">
    <citation type="journal article" date="2014" name="Appl. Microbiol. Biotechnol.">
        <title>Transformable facultative thermophile Geobacillus stearothermophilus NUB3621 as a host strain for metabolic engineering.</title>
        <authorList>
            <person name="Blanchard K."/>
            <person name="Robic S."/>
            <person name="Matsumura I."/>
        </authorList>
    </citation>
    <scope>NUCLEOTIDE SEQUENCE [LARGE SCALE GENOMIC DNA]</scope>
    <source>
        <strain evidence="1 2">NUB3621</strain>
    </source>
</reference>
<gene>
    <name evidence="1" type="ORF">H839_10203</name>
</gene>
<sequence length="51" mass="5698">MKPIAIQEIPEDIQNDVGTIYAIHFPTQGYTSDVGIIETANGTETDHKRRI</sequence>
<protein>
    <submittedName>
        <fullName evidence="1">Aminoglycoside phosphotransferase</fullName>
    </submittedName>
</protein>
<comment type="caution">
    <text evidence="1">The sequence shown here is derived from an EMBL/GenBank/DDBJ whole genome shotgun (WGS) entry which is preliminary data.</text>
</comment>
<accession>A0ABC9VEU6</accession>
<dbReference type="Proteomes" id="UP000023566">
    <property type="component" value="Chromosome"/>
</dbReference>
<proteinExistence type="predicted"/>
<keyword evidence="2" id="KW-1185">Reference proteome</keyword>